<dbReference type="KEGG" id="cmq:B840_12735"/>
<organism evidence="4 5">
    <name type="scientific">Corynebacterium marinum DSM 44953</name>
    <dbReference type="NCBI Taxonomy" id="1224162"/>
    <lineage>
        <taxon>Bacteria</taxon>
        <taxon>Bacillati</taxon>
        <taxon>Actinomycetota</taxon>
        <taxon>Actinomycetes</taxon>
        <taxon>Mycobacteriales</taxon>
        <taxon>Corynebacteriaceae</taxon>
        <taxon>Corynebacterium</taxon>
    </lineage>
</organism>
<keyword evidence="5" id="KW-1185">Reference proteome</keyword>
<evidence type="ECO:0008006" key="6">
    <source>
        <dbReference type="Google" id="ProtNLM"/>
    </source>
</evidence>
<evidence type="ECO:0000259" key="3">
    <source>
        <dbReference type="Pfam" id="PF23359"/>
    </source>
</evidence>
<dbReference type="InterPro" id="IPR055370">
    <property type="entry name" value="Lsr2_DNA-bd"/>
</dbReference>
<evidence type="ECO:0000313" key="4">
    <source>
        <dbReference type="EMBL" id="AJK70115.1"/>
    </source>
</evidence>
<dbReference type="Proteomes" id="UP000031928">
    <property type="component" value="Plasmid pCmarinum1"/>
</dbReference>
<geneLocation type="plasmid" evidence="4 5">
    <name>pCmarinum1</name>
</geneLocation>
<gene>
    <name evidence="4" type="ORF">B840_12735</name>
</gene>
<sequence>MARREITQYFDDIDGTPLTDDQVTTLRFGVEGSEYVIDLSEDNATRFLDLLAPYVEAAQPAPVARNSRTRAAGGAKRLHSRRIRQWAQEQNLQVSDRGSIPKHIVEAYNQAHPS</sequence>
<dbReference type="EMBL" id="CP007792">
    <property type="protein sequence ID" value="AJK70115.1"/>
    <property type="molecule type" value="Genomic_DNA"/>
</dbReference>
<evidence type="ECO:0000256" key="1">
    <source>
        <dbReference type="ARBA" id="ARBA00023125"/>
    </source>
</evidence>
<name>A0A0B6TX05_9CORY</name>
<dbReference type="RefSeq" id="WP_042622795.1">
    <property type="nucleotide sequence ID" value="NZ_CP007792.1"/>
</dbReference>
<reference evidence="4 5" key="1">
    <citation type="submission" date="2014-05" db="EMBL/GenBank/DDBJ databases">
        <title>Complete genome sequence of Corynebacterium marinum DSM 44953.</title>
        <authorList>
            <person name="Schaffert L."/>
            <person name="Albersmeier A."/>
            <person name="Kalinowski J."/>
            <person name="Ruckert C."/>
        </authorList>
    </citation>
    <scope>NUCLEOTIDE SEQUENCE [LARGE SCALE GENOMIC DNA]</scope>
    <source>
        <strain evidence="4 5">DSM 44953</strain>
        <plasmid evidence="4 5">pCmarinum1</plasmid>
    </source>
</reference>
<protein>
    <recommendedName>
        <fullName evidence="6">Lsr2 family protein</fullName>
    </recommendedName>
</protein>
<dbReference type="HOGENOM" id="CLU_139818_1_0_11"/>
<evidence type="ECO:0000259" key="2">
    <source>
        <dbReference type="Pfam" id="PF11774"/>
    </source>
</evidence>
<dbReference type="InterPro" id="IPR024412">
    <property type="entry name" value="Lsr2_dim_dom"/>
</dbReference>
<feature type="domain" description="Lsr2 DNA-binding" evidence="3">
    <location>
        <begin position="78"/>
        <end position="111"/>
    </location>
</feature>
<dbReference type="Pfam" id="PF23359">
    <property type="entry name" value="Lsr2_DNA-bd"/>
    <property type="match status" value="1"/>
</dbReference>
<accession>A0A0B6TX05</accession>
<dbReference type="Gene3D" id="3.30.60.230">
    <property type="entry name" value="Lsr2, dimerization domain"/>
    <property type="match status" value="1"/>
</dbReference>
<dbReference type="OrthoDB" id="4113332at2"/>
<dbReference type="Gene3D" id="4.10.320.10">
    <property type="entry name" value="E3-binding domain"/>
    <property type="match status" value="1"/>
</dbReference>
<dbReference type="GO" id="GO:0003677">
    <property type="term" value="F:DNA binding"/>
    <property type="evidence" value="ECO:0007669"/>
    <property type="project" value="UniProtKB-KW"/>
</dbReference>
<dbReference type="AlphaFoldDB" id="A0A0B6TX05"/>
<keyword evidence="4" id="KW-0614">Plasmid</keyword>
<proteinExistence type="predicted"/>
<dbReference type="InterPro" id="IPR042261">
    <property type="entry name" value="Lsr2-like_dimerization"/>
</dbReference>
<dbReference type="GO" id="GO:0016746">
    <property type="term" value="F:acyltransferase activity"/>
    <property type="evidence" value="ECO:0007669"/>
    <property type="project" value="InterPro"/>
</dbReference>
<evidence type="ECO:0000313" key="5">
    <source>
        <dbReference type="Proteomes" id="UP000031928"/>
    </source>
</evidence>
<feature type="domain" description="Lsr2 dimerization" evidence="2">
    <location>
        <begin position="1"/>
        <end position="60"/>
    </location>
</feature>
<dbReference type="InterPro" id="IPR036625">
    <property type="entry name" value="E3-bd_dom_sf"/>
</dbReference>
<keyword evidence="1" id="KW-0238">DNA-binding</keyword>
<dbReference type="Pfam" id="PF11774">
    <property type="entry name" value="Lsr2"/>
    <property type="match status" value="1"/>
</dbReference>